<dbReference type="GO" id="GO:0005737">
    <property type="term" value="C:cytoplasm"/>
    <property type="evidence" value="ECO:0007669"/>
    <property type="project" value="TreeGrafter"/>
</dbReference>
<dbReference type="GO" id="GO:0008270">
    <property type="term" value="F:zinc ion binding"/>
    <property type="evidence" value="ECO:0007669"/>
    <property type="project" value="InterPro"/>
</dbReference>
<organism evidence="6 7">
    <name type="scientific">Candidatus Ryanbacteria bacterium RIFCSPHIGHO2_02_FULL_45_13b</name>
    <dbReference type="NCBI Taxonomy" id="1802117"/>
    <lineage>
        <taxon>Bacteria</taxon>
        <taxon>Candidatus Ryaniibacteriota</taxon>
    </lineage>
</organism>
<name>A0A1G2G944_9BACT</name>
<proteinExistence type="inferred from homology"/>
<sequence length="219" mass="24371">MMVFYDKYPLAIKNIFLICHGIDMKKPASKLKKQSLSPSRDDLRFKVFLGSVALHSALGTCDRLRTACGIINNKRLRGIGYNGSVSGLAHCDQDGHLMVDNHCIRTRHGEVNAITNTDRKDIRDGQAIVIATPCLDCAKDLAEEGIRRIDYVGSYENSLGKQHLAELAKQKGIELINHQVDWADFFQELFDLLTQKGGVLKNAGYSLKVTKESLPENPS</sequence>
<keyword evidence="3" id="KW-0378">Hydrolase</keyword>
<evidence type="ECO:0000313" key="7">
    <source>
        <dbReference type="Proteomes" id="UP000176576"/>
    </source>
</evidence>
<accession>A0A1G2G944</accession>
<gene>
    <name evidence="6" type="ORF">A3J54_01135</name>
</gene>
<dbReference type="PANTHER" id="PTHR11086:SF18">
    <property type="entry name" value="DEOXYCYTIDYLATE DEAMINASE"/>
    <property type="match status" value="1"/>
</dbReference>
<dbReference type="Gene3D" id="3.40.140.10">
    <property type="entry name" value="Cytidine Deaminase, domain 2"/>
    <property type="match status" value="1"/>
</dbReference>
<dbReference type="STRING" id="1802117.A3J54_01135"/>
<comment type="caution">
    <text evidence="6">The sequence shown here is derived from an EMBL/GenBank/DDBJ whole genome shotgun (WGS) entry which is preliminary data.</text>
</comment>
<feature type="domain" description="CMP/dCMP-type deaminase" evidence="5">
    <location>
        <begin position="56"/>
        <end position="151"/>
    </location>
</feature>
<keyword evidence="2" id="KW-0479">Metal-binding</keyword>
<dbReference type="EMBL" id="MHNN01000007">
    <property type="protein sequence ID" value="OGZ46622.1"/>
    <property type="molecule type" value="Genomic_DNA"/>
</dbReference>
<dbReference type="Pfam" id="PF00383">
    <property type="entry name" value="dCMP_cyt_deam_1"/>
    <property type="match status" value="1"/>
</dbReference>
<evidence type="ECO:0000259" key="5">
    <source>
        <dbReference type="Pfam" id="PF00383"/>
    </source>
</evidence>
<dbReference type="InterPro" id="IPR002125">
    <property type="entry name" value="CMP_dCMP_dom"/>
</dbReference>
<dbReference type="SUPFAM" id="SSF53927">
    <property type="entry name" value="Cytidine deaminase-like"/>
    <property type="match status" value="1"/>
</dbReference>
<dbReference type="Proteomes" id="UP000176576">
    <property type="component" value="Unassembled WGS sequence"/>
</dbReference>
<dbReference type="GO" id="GO:0004132">
    <property type="term" value="F:dCMP deaminase activity"/>
    <property type="evidence" value="ECO:0007669"/>
    <property type="project" value="TreeGrafter"/>
</dbReference>
<dbReference type="InterPro" id="IPR016192">
    <property type="entry name" value="APOBEC/CMP_deaminase_Zn-bd"/>
</dbReference>
<evidence type="ECO:0000256" key="4">
    <source>
        <dbReference type="ARBA" id="ARBA00022833"/>
    </source>
</evidence>
<dbReference type="InterPro" id="IPR016193">
    <property type="entry name" value="Cytidine_deaminase-like"/>
</dbReference>
<keyword evidence="4" id="KW-0862">Zinc</keyword>
<evidence type="ECO:0000256" key="3">
    <source>
        <dbReference type="ARBA" id="ARBA00022801"/>
    </source>
</evidence>
<comment type="similarity">
    <text evidence="1">Belongs to the cytidine and deoxycytidylate deaminase family.</text>
</comment>
<dbReference type="PROSITE" id="PS00903">
    <property type="entry name" value="CYT_DCMP_DEAMINASES_1"/>
    <property type="match status" value="1"/>
</dbReference>
<reference evidence="6 7" key="1">
    <citation type="journal article" date="2016" name="Nat. Commun.">
        <title>Thousands of microbial genomes shed light on interconnected biogeochemical processes in an aquifer system.</title>
        <authorList>
            <person name="Anantharaman K."/>
            <person name="Brown C.T."/>
            <person name="Hug L.A."/>
            <person name="Sharon I."/>
            <person name="Castelle C.J."/>
            <person name="Probst A.J."/>
            <person name="Thomas B.C."/>
            <person name="Singh A."/>
            <person name="Wilkins M.J."/>
            <person name="Karaoz U."/>
            <person name="Brodie E.L."/>
            <person name="Williams K.H."/>
            <person name="Hubbard S.S."/>
            <person name="Banfield J.F."/>
        </authorList>
    </citation>
    <scope>NUCLEOTIDE SEQUENCE [LARGE SCALE GENOMIC DNA]</scope>
</reference>
<evidence type="ECO:0000256" key="2">
    <source>
        <dbReference type="ARBA" id="ARBA00022723"/>
    </source>
</evidence>
<evidence type="ECO:0000313" key="6">
    <source>
        <dbReference type="EMBL" id="OGZ46622.1"/>
    </source>
</evidence>
<evidence type="ECO:0000256" key="1">
    <source>
        <dbReference type="ARBA" id="ARBA00006576"/>
    </source>
</evidence>
<dbReference type="AlphaFoldDB" id="A0A1G2G944"/>
<protein>
    <recommendedName>
        <fullName evidence="5">CMP/dCMP-type deaminase domain-containing protein</fullName>
    </recommendedName>
</protein>
<dbReference type="InterPro" id="IPR015517">
    <property type="entry name" value="dCMP_deaminase-rel"/>
</dbReference>
<dbReference type="PANTHER" id="PTHR11086">
    <property type="entry name" value="DEOXYCYTIDYLATE DEAMINASE-RELATED"/>
    <property type="match status" value="1"/>
</dbReference>